<reference evidence="1 2" key="1">
    <citation type="submission" date="2018-11" db="EMBL/GenBank/DDBJ databases">
        <title>Genomic Encyclopedia of Type Strains, Phase IV (KMG-IV): sequencing the most valuable type-strain genomes for metagenomic binning, comparative biology and taxonomic classification.</title>
        <authorList>
            <person name="Goeker M."/>
        </authorList>
    </citation>
    <scope>NUCLEOTIDE SEQUENCE [LARGE SCALE GENOMIC DNA]</scope>
    <source>
        <strain evidence="1 2">DSM 5900</strain>
    </source>
</reference>
<dbReference type="Proteomes" id="UP000278222">
    <property type="component" value="Unassembled WGS sequence"/>
</dbReference>
<protein>
    <submittedName>
        <fullName evidence="1">Uncharacterized protein</fullName>
    </submittedName>
</protein>
<dbReference type="EMBL" id="RJKX01000013">
    <property type="protein sequence ID" value="ROQ00191.1"/>
    <property type="molecule type" value="Genomic_DNA"/>
</dbReference>
<name>A0A3N1M927_9PROT</name>
<keyword evidence="2" id="KW-1185">Reference proteome</keyword>
<evidence type="ECO:0000313" key="2">
    <source>
        <dbReference type="Proteomes" id="UP000278222"/>
    </source>
</evidence>
<gene>
    <name evidence="1" type="ORF">EDC65_1987</name>
</gene>
<dbReference type="RefSeq" id="WP_123689497.1">
    <property type="nucleotide sequence ID" value="NZ_AP019700.1"/>
</dbReference>
<sequence length="177" mass="18511">MEATDRGAERRAAARRRAEALALRTAGLDYGRIAASPDGEGPATLFPSATAARRAVARALREAGDEPDVERRLQARRLDRALAGAWTKADGGDGPAIDRILAIETRRARLLALDLPEDAAVDDGAAVQQAAAEVARRLQRLADLLNARAPRPPAAAVARCTACADDRETSVAAGASA</sequence>
<evidence type="ECO:0000313" key="1">
    <source>
        <dbReference type="EMBL" id="ROQ00191.1"/>
    </source>
</evidence>
<accession>A0A3N1M927</accession>
<proteinExistence type="predicted"/>
<comment type="caution">
    <text evidence="1">The sequence shown here is derived from an EMBL/GenBank/DDBJ whole genome shotgun (WGS) entry which is preliminary data.</text>
</comment>
<organism evidence="1 2">
    <name type="scientific">Stella humosa</name>
    <dbReference type="NCBI Taxonomy" id="94"/>
    <lineage>
        <taxon>Bacteria</taxon>
        <taxon>Pseudomonadati</taxon>
        <taxon>Pseudomonadota</taxon>
        <taxon>Alphaproteobacteria</taxon>
        <taxon>Rhodospirillales</taxon>
        <taxon>Stellaceae</taxon>
        <taxon>Stella</taxon>
    </lineage>
</organism>
<dbReference type="AlphaFoldDB" id="A0A3N1M927"/>